<proteinExistence type="predicted"/>
<name>A0A1X7TUP2_AMPQE</name>
<organism evidence="1">
    <name type="scientific">Amphimedon queenslandica</name>
    <name type="common">Sponge</name>
    <dbReference type="NCBI Taxonomy" id="400682"/>
    <lineage>
        <taxon>Eukaryota</taxon>
        <taxon>Metazoa</taxon>
        <taxon>Porifera</taxon>
        <taxon>Demospongiae</taxon>
        <taxon>Heteroscleromorpha</taxon>
        <taxon>Haplosclerida</taxon>
        <taxon>Niphatidae</taxon>
        <taxon>Amphimedon</taxon>
    </lineage>
</organism>
<dbReference type="AlphaFoldDB" id="A0A1X7TUP2"/>
<evidence type="ECO:0000313" key="1">
    <source>
        <dbReference type="EnsemblMetazoa" id="Aqu2.1.18980_001"/>
    </source>
</evidence>
<sequence length="126" mass="14546">MKKDHLAEKLQQFLEESEIDTGIRITEGQKECEWFDSINRGGLTKCNKDFYSHLKMVEIEIKSILLPSITNVPVPDIIERLSKKQHRKLMGFICFKHKLISGLEGTATSSSPHFRRISKVTLLRPH</sequence>
<reference evidence="1" key="1">
    <citation type="submission" date="2017-05" db="UniProtKB">
        <authorList>
            <consortium name="EnsemblMetazoa"/>
        </authorList>
    </citation>
    <scope>IDENTIFICATION</scope>
</reference>
<accession>A0A1X7TUP2</accession>
<dbReference type="InParanoid" id="A0A1X7TUP2"/>
<protein>
    <submittedName>
        <fullName evidence="1">Uncharacterized protein</fullName>
    </submittedName>
</protein>
<dbReference type="EnsemblMetazoa" id="Aqu2.1.18980_001">
    <property type="protein sequence ID" value="Aqu2.1.18980_001"/>
    <property type="gene ID" value="Aqu2.1.18980"/>
</dbReference>